<dbReference type="InterPro" id="IPR036790">
    <property type="entry name" value="Frizzled_dom_sf"/>
</dbReference>
<dbReference type="AlphaFoldDB" id="A0A7D9J4Z6"/>
<evidence type="ECO:0000313" key="2">
    <source>
        <dbReference type="Proteomes" id="UP001152795"/>
    </source>
</evidence>
<organism evidence="1 2">
    <name type="scientific">Paramuricea clavata</name>
    <name type="common">Red gorgonian</name>
    <name type="synonym">Violescent sea-whip</name>
    <dbReference type="NCBI Taxonomy" id="317549"/>
    <lineage>
        <taxon>Eukaryota</taxon>
        <taxon>Metazoa</taxon>
        <taxon>Cnidaria</taxon>
        <taxon>Anthozoa</taxon>
        <taxon>Octocorallia</taxon>
        <taxon>Malacalcyonacea</taxon>
        <taxon>Plexauridae</taxon>
        <taxon>Paramuricea</taxon>
    </lineage>
</organism>
<sequence length="117" mass="12572">MIAFLHRMLKSAKISDAECEKNVADVVCKVAIPACSKDQTKIVSLLSKQDCREIVGCVNKTNDANLIQGTHGLCDGLPDGTTAKKYSLDNVYDNKAAGHAMAFSSLFIASLVSLSFF</sequence>
<proteinExistence type="predicted"/>
<dbReference type="EMBL" id="CACRXK020011816">
    <property type="protein sequence ID" value="CAB4022123.1"/>
    <property type="molecule type" value="Genomic_DNA"/>
</dbReference>
<reference evidence="1" key="1">
    <citation type="submission" date="2020-04" db="EMBL/GenBank/DDBJ databases">
        <authorList>
            <person name="Alioto T."/>
            <person name="Alioto T."/>
            <person name="Gomez Garrido J."/>
        </authorList>
    </citation>
    <scope>NUCLEOTIDE SEQUENCE</scope>
    <source>
        <strain evidence="1">A484AB</strain>
    </source>
</reference>
<keyword evidence="2" id="KW-1185">Reference proteome</keyword>
<evidence type="ECO:0000313" key="1">
    <source>
        <dbReference type="EMBL" id="CAB4022123.1"/>
    </source>
</evidence>
<dbReference type="OrthoDB" id="10440502at2759"/>
<name>A0A7D9J4Z6_PARCT</name>
<gene>
    <name evidence="1" type="ORF">PACLA_8A011911</name>
</gene>
<dbReference type="Proteomes" id="UP001152795">
    <property type="component" value="Unassembled WGS sequence"/>
</dbReference>
<accession>A0A7D9J4Z6</accession>
<dbReference type="Gene3D" id="1.10.2000.10">
    <property type="entry name" value="Frizzled cysteine-rich domain"/>
    <property type="match status" value="1"/>
</dbReference>
<comment type="caution">
    <text evidence="1">The sequence shown here is derived from an EMBL/GenBank/DDBJ whole genome shotgun (WGS) entry which is preliminary data.</text>
</comment>
<protein>
    <submittedName>
        <fullName evidence="1">---NA</fullName>
    </submittedName>
</protein>